<sequence length="99" mass="11729">MRRKSKYSPEFREQAVKRTLSGSFTIKEVASSLGMSYFVLRQWRAEYLKKSTVEQPLTDKQLKESEELKKLRKENLKLKEENTILKKFAAMLSREQNPD</sequence>
<evidence type="ECO:0000313" key="2">
    <source>
        <dbReference type="EMBL" id="EMF84155.1"/>
    </source>
</evidence>
<dbReference type="GO" id="GO:0004803">
    <property type="term" value="F:transposase activity"/>
    <property type="evidence" value="ECO:0007669"/>
    <property type="project" value="InterPro"/>
</dbReference>
<dbReference type="PANTHER" id="PTHR33215">
    <property type="entry name" value="PROTEIN DISTAL ANTENNA"/>
    <property type="match status" value="1"/>
</dbReference>
<dbReference type="AlphaFoldDB" id="M3H5T0"/>
<dbReference type="InterPro" id="IPR009057">
    <property type="entry name" value="Homeodomain-like_sf"/>
</dbReference>
<feature type="coiled-coil region" evidence="1">
    <location>
        <begin position="61"/>
        <end position="88"/>
    </location>
</feature>
<dbReference type="GO" id="GO:0006313">
    <property type="term" value="P:DNA transposition"/>
    <property type="evidence" value="ECO:0007669"/>
    <property type="project" value="InterPro"/>
</dbReference>
<dbReference type="GO" id="GO:0003677">
    <property type="term" value="F:DNA binding"/>
    <property type="evidence" value="ECO:0007669"/>
    <property type="project" value="InterPro"/>
</dbReference>
<dbReference type="Proteomes" id="UP000011770">
    <property type="component" value="Unassembled WGS sequence"/>
</dbReference>
<evidence type="ECO:0000313" key="3">
    <source>
        <dbReference type="Proteomes" id="UP000011770"/>
    </source>
</evidence>
<dbReference type="SUPFAM" id="SSF46689">
    <property type="entry name" value="Homeodomain-like"/>
    <property type="match status" value="1"/>
</dbReference>
<proteinExistence type="predicted"/>
<reference evidence="2 3" key="1">
    <citation type="submission" date="2013-01" db="EMBL/GenBank/DDBJ databases">
        <authorList>
            <person name="Harkins D.M."/>
            <person name="Durkin A.S."/>
            <person name="Brinkac L.M."/>
            <person name="Haft D.H."/>
            <person name="Selengut J.D."/>
            <person name="Sanka R."/>
            <person name="DePew J."/>
            <person name="Purushe J."/>
            <person name="Tulsiani S.M."/>
            <person name="Graham G.C."/>
            <person name="Burns M.-A."/>
            <person name="Dohnt M.F."/>
            <person name="Smythe L.D."/>
            <person name="McKay D.B."/>
            <person name="Craig S.B."/>
            <person name="Vinetz J.M."/>
            <person name="Sutton G.G."/>
            <person name="Nierman W.C."/>
            <person name="Fouts D.E."/>
        </authorList>
    </citation>
    <scope>NUCLEOTIDE SEQUENCE [LARGE SCALE GENOMIC DNA]</scope>
    <source>
        <strain evidence="2 3">LT2116</strain>
    </source>
</reference>
<organism evidence="2 3">
    <name type="scientific">Leptospira weilii serovar Topaz str. LT2116</name>
    <dbReference type="NCBI Taxonomy" id="1088540"/>
    <lineage>
        <taxon>Bacteria</taxon>
        <taxon>Pseudomonadati</taxon>
        <taxon>Spirochaetota</taxon>
        <taxon>Spirochaetia</taxon>
        <taxon>Leptospirales</taxon>
        <taxon>Leptospiraceae</taxon>
        <taxon>Leptospira</taxon>
    </lineage>
</organism>
<dbReference type="InterPro" id="IPR002514">
    <property type="entry name" value="Transposase_8"/>
</dbReference>
<keyword evidence="1" id="KW-0175">Coiled coil</keyword>
<evidence type="ECO:0000256" key="1">
    <source>
        <dbReference type="SAM" id="Coils"/>
    </source>
</evidence>
<name>M3H5T0_9LEPT</name>
<comment type="caution">
    <text evidence="2">The sequence shown here is derived from an EMBL/GenBank/DDBJ whole genome shotgun (WGS) entry which is preliminary data.</text>
</comment>
<dbReference type="EMBL" id="AHOR02000006">
    <property type="protein sequence ID" value="EMF84155.1"/>
    <property type="molecule type" value="Genomic_DNA"/>
</dbReference>
<dbReference type="Pfam" id="PF01527">
    <property type="entry name" value="HTH_Tnp_1"/>
    <property type="match status" value="1"/>
</dbReference>
<dbReference type="PANTHER" id="PTHR33215:SF13">
    <property type="entry name" value="PROTEIN DISTAL ANTENNA"/>
    <property type="match status" value="1"/>
</dbReference>
<accession>M3H5T0</accession>
<protein>
    <submittedName>
        <fullName evidence="2">Transposase</fullName>
    </submittedName>
</protein>
<gene>
    <name evidence="2" type="ORF">LEP1GSC188_0090</name>
</gene>
<dbReference type="InterPro" id="IPR051839">
    <property type="entry name" value="RD_transcriptional_regulator"/>
</dbReference>
<dbReference type="Gene3D" id="1.10.10.60">
    <property type="entry name" value="Homeodomain-like"/>
    <property type="match status" value="1"/>
</dbReference>